<dbReference type="Proteomes" id="UP000501518">
    <property type="component" value="Chromosome"/>
</dbReference>
<dbReference type="Gene3D" id="3.90.1150.10">
    <property type="entry name" value="Aspartate Aminotransferase, domain 1"/>
    <property type="match status" value="1"/>
</dbReference>
<evidence type="ECO:0000313" key="6">
    <source>
        <dbReference type="Proteomes" id="UP000501518"/>
    </source>
</evidence>
<dbReference type="GO" id="GO:0030170">
    <property type="term" value="F:pyridoxal phosphate binding"/>
    <property type="evidence" value="ECO:0007669"/>
    <property type="project" value="TreeGrafter"/>
</dbReference>
<reference evidence="5 6" key="1">
    <citation type="submission" date="2019-02" db="EMBL/GenBank/DDBJ databases">
        <title>Complete Genome Sequence and Methylome Analysis of Brevibacterium luteolum NEB1784.</title>
        <authorList>
            <person name="Fomenkov A."/>
            <person name="Roberts R.J."/>
        </authorList>
    </citation>
    <scope>NUCLEOTIDE SEQUENCE [LARGE SCALE GENOMIC DNA]</scope>
    <source>
        <strain evidence="5 6">NEB1784</strain>
    </source>
</reference>
<dbReference type="InterPro" id="IPR015422">
    <property type="entry name" value="PyrdxlP-dep_Trfase_small"/>
</dbReference>
<organism evidence="5 6">
    <name type="scientific">Brevibacterium luteolum</name>
    <dbReference type="NCBI Taxonomy" id="199591"/>
    <lineage>
        <taxon>Bacteria</taxon>
        <taxon>Bacillati</taxon>
        <taxon>Actinomycetota</taxon>
        <taxon>Actinomycetes</taxon>
        <taxon>Micrococcales</taxon>
        <taxon>Brevibacteriaceae</taxon>
        <taxon>Brevibacterium</taxon>
    </lineage>
</organism>
<evidence type="ECO:0000256" key="4">
    <source>
        <dbReference type="RuleBase" id="RU004508"/>
    </source>
</evidence>
<keyword evidence="3 4" id="KW-0663">Pyridoxal phosphate</keyword>
<proteinExistence type="inferred from homology"/>
<feature type="modified residue" description="N6-(pyridoxal phosphate)lysine" evidence="3">
    <location>
        <position position="190"/>
    </location>
</feature>
<evidence type="ECO:0000256" key="3">
    <source>
        <dbReference type="PIRSR" id="PIRSR000390-2"/>
    </source>
</evidence>
<name>A0A6G8KTX9_9MICO</name>
<comment type="cofactor">
    <cofactor evidence="1">
        <name>pyridoxal 5'-phosphate</name>
        <dbReference type="ChEBI" id="CHEBI:597326"/>
    </cofactor>
</comment>
<evidence type="ECO:0000313" key="5">
    <source>
        <dbReference type="EMBL" id="QIN28083.1"/>
    </source>
</evidence>
<keyword evidence="5" id="KW-0032">Aminotransferase</keyword>
<dbReference type="InterPro" id="IPR000653">
    <property type="entry name" value="DegT/StrS_aminotransferase"/>
</dbReference>
<sequence>MMSMRIPLSVPQVGTLEEEAVLTALRSGWITSGGPQLAGFEAELAELTGRSHAVAVSSGTAALHLALLAAGVGPGDYVPCATLTFAATANAIRYTGATPVFIDCDATGNIDPRLLDDCLADFSAIGKPVGAVVPVDLFGRLADHDAIAAVAASYDVPVIVDAAESLGAVADGRPAGSFGTAATLSFNGNKIITTSGGGAVVCDSAETAAYIDHLARQARQPVAHYEHEEIGYNYRLSNLLAALGSAQLTRLPEFLSARRAHRSRYRAGLEPVPGIRVLGEDDAADNCWLTALLVDARVTGFDAAAAMTALSEVGIETRPVFKPMHLQPVFADRRTYPRYLTGQAEALYATGLLVPSSPATSAAECDEVIEHLNRMRPAPNGASVTATHHHLLGKLL</sequence>
<evidence type="ECO:0000256" key="2">
    <source>
        <dbReference type="PIRSR" id="PIRSR000390-1"/>
    </source>
</evidence>
<keyword evidence="5" id="KW-0808">Transferase</keyword>
<dbReference type="GO" id="GO:0008483">
    <property type="term" value="F:transaminase activity"/>
    <property type="evidence" value="ECO:0007669"/>
    <property type="project" value="UniProtKB-KW"/>
</dbReference>
<accession>A0A6G8KTX9</accession>
<dbReference type="InterPro" id="IPR015424">
    <property type="entry name" value="PyrdxlP-dep_Trfase"/>
</dbReference>
<dbReference type="Gene3D" id="3.40.640.10">
    <property type="entry name" value="Type I PLP-dependent aspartate aminotransferase-like (Major domain)"/>
    <property type="match status" value="1"/>
</dbReference>
<gene>
    <name evidence="5" type="ORF">EW640_01365</name>
</gene>
<dbReference type="GO" id="GO:0000271">
    <property type="term" value="P:polysaccharide biosynthetic process"/>
    <property type="evidence" value="ECO:0007669"/>
    <property type="project" value="TreeGrafter"/>
</dbReference>
<dbReference type="SUPFAM" id="SSF53383">
    <property type="entry name" value="PLP-dependent transferases"/>
    <property type="match status" value="1"/>
</dbReference>
<dbReference type="InterPro" id="IPR015421">
    <property type="entry name" value="PyrdxlP-dep_Trfase_major"/>
</dbReference>
<protein>
    <submittedName>
        <fullName evidence="5">Aminotransferase class I/II-fold pyridoxal phosphate-dependent enzyme</fullName>
    </submittedName>
</protein>
<evidence type="ECO:0000256" key="1">
    <source>
        <dbReference type="ARBA" id="ARBA00001933"/>
    </source>
</evidence>
<dbReference type="Pfam" id="PF01041">
    <property type="entry name" value="DegT_DnrJ_EryC1"/>
    <property type="match status" value="1"/>
</dbReference>
<dbReference type="PIRSF" id="PIRSF000390">
    <property type="entry name" value="PLP_StrS"/>
    <property type="match status" value="1"/>
</dbReference>
<dbReference type="KEGG" id="blut:EW640_01365"/>
<dbReference type="PANTHER" id="PTHR30244">
    <property type="entry name" value="TRANSAMINASE"/>
    <property type="match status" value="1"/>
</dbReference>
<feature type="active site" description="Proton acceptor" evidence="2">
    <location>
        <position position="190"/>
    </location>
</feature>
<comment type="similarity">
    <text evidence="4">Belongs to the DegT/DnrJ/EryC1 family.</text>
</comment>
<dbReference type="AlphaFoldDB" id="A0A6G8KTX9"/>
<dbReference type="CDD" id="cd00616">
    <property type="entry name" value="AHBA_syn"/>
    <property type="match status" value="1"/>
</dbReference>
<dbReference type="EMBL" id="CP035810">
    <property type="protein sequence ID" value="QIN28083.1"/>
    <property type="molecule type" value="Genomic_DNA"/>
</dbReference>
<dbReference type="PANTHER" id="PTHR30244:SF34">
    <property type="entry name" value="DTDP-4-AMINO-4,6-DIDEOXYGALACTOSE TRANSAMINASE"/>
    <property type="match status" value="1"/>
</dbReference>